<protein>
    <recommendedName>
        <fullName evidence="4">Integral membrane protein</fullName>
    </recommendedName>
</protein>
<sequence length="233" mass="25448">MTTRQEVRWAGLAGVIAFPALVLSVLASHDFPHLFPNWGSSTDRIVDYFARNSGLYLAQCYVGFFAYPLTLFFIAGLTAVLRRAGRPTVSLLAITPAMTVVVVLHTLATVLWVMASAGAGYHHTFDDSLIRFSFEASLFVWLPAQPFVSLTAFCTGMAIRRTRALPRWTAAYSFATAALGLPHVFFLFVDRGWFAPGEGPSLALFGLFYLWTAVLGLAMLRLPAGSRSGDEGT</sequence>
<feature type="transmembrane region" description="Helical" evidence="1">
    <location>
        <begin position="93"/>
        <end position="118"/>
    </location>
</feature>
<dbReference type="EMBL" id="LFXA01000003">
    <property type="protein sequence ID" value="KNB53253.1"/>
    <property type="molecule type" value="Genomic_DNA"/>
</dbReference>
<evidence type="ECO:0008006" key="4">
    <source>
        <dbReference type="Google" id="ProtNLM"/>
    </source>
</evidence>
<keyword evidence="1" id="KW-0812">Transmembrane</keyword>
<feature type="transmembrane region" description="Helical" evidence="1">
    <location>
        <begin position="56"/>
        <end position="81"/>
    </location>
</feature>
<evidence type="ECO:0000256" key="1">
    <source>
        <dbReference type="SAM" id="Phobius"/>
    </source>
</evidence>
<dbReference type="Proteomes" id="UP000037288">
    <property type="component" value="Unassembled WGS sequence"/>
</dbReference>
<feature type="transmembrane region" description="Helical" evidence="1">
    <location>
        <begin position="201"/>
        <end position="220"/>
    </location>
</feature>
<keyword evidence="1" id="KW-0472">Membrane</keyword>
<keyword evidence="3" id="KW-1185">Reference proteome</keyword>
<reference evidence="3" key="1">
    <citation type="submission" date="2015-07" db="EMBL/GenBank/DDBJ databases">
        <title>Draft genome sequence of Streptomyces sp. CMAA 1322, a bacterium isolated from Caatinga biome, from dry forest semiarid of Brazil.</title>
        <authorList>
            <person name="Santos S.N."/>
            <person name="Gacesa R."/>
            <person name="Taketani R.G."/>
            <person name="Long P.F."/>
            <person name="Melo I.S."/>
        </authorList>
    </citation>
    <scope>NUCLEOTIDE SEQUENCE [LARGE SCALE GENOMIC DNA]</scope>
    <source>
        <strain evidence="3">CMAA 1322</strain>
    </source>
</reference>
<dbReference type="AlphaFoldDB" id="A0A0K9XIY6"/>
<dbReference type="RefSeq" id="WP_049715232.1">
    <property type="nucleotide sequence ID" value="NZ_LFXA01000003.1"/>
</dbReference>
<organism evidence="2 3">
    <name type="scientific">Streptomyces caatingaensis</name>
    <dbReference type="NCBI Taxonomy" id="1678637"/>
    <lineage>
        <taxon>Bacteria</taxon>
        <taxon>Bacillati</taxon>
        <taxon>Actinomycetota</taxon>
        <taxon>Actinomycetes</taxon>
        <taxon>Kitasatosporales</taxon>
        <taxon>Streptomycetaceae</taxon>
        <taxon>Streptomyces</taxon>
    </lineage>
</organism>
<evidence type="ECO:0000313" key="3">
    <source>
        <dbReference type="Proteomes" id="UP000037288"/>
    </source>
</evidence>
<comment type="caution">
    <text evidence="2">The sequence shown here is derived from an EMBL/GenBank/DDBJ whole genome shotgun (WGS) entry which is preliminary data.</text>
</comment>
<keyword evidence="1" id="KW-1133">Transmembrane helix</keyword>
<dbReference type="STRING" id="1678637.AC230_07370"/>
<gene>
    <name evidence="2" type="ORF">AC230_07370</name>
</gene>
<feature type="transmembrane region" description="Helical" evidence="1">
    <location>
        <begin position="138"/>
        <end position="159"/>
    </location>
</feature>
<dbReference type="PATRIC" id="fig|1678637.3.peg.1603"/>
<evidence type="ECO:0000313" key="2">
    <source>
        <dbReference type="EMBL" id="KNB53253.1"/>
    </source>
</evidence>
<accession>A0A0K9XIY6</accession>
<name>A0A0K9XIY6_9ACTN</name>
<proteinExistence type="predicted"/>
<feature type="transmembrane region" description="Helical" evidence="1">
    <location>
        <begin position="171"/>
        <end position="189"/>
    </location>
</feature>
<feature type="transmembrane region" description="Helical" evidence="1">
    <location>
        <begin position="7"/>
        <end position="27"/>
    </location>
</feature>
<dbReference type="OrthoDB" id="3212416at2"/>